<evidence type="ECO:0000313" key="3">
    <source>
        <dbReference type="Proteomes" id="UP000018538"/>
    </source>
</evidence>
<accession>V7PSD1</accession>
<keyword evidence="3" id="KW-1185">Reference proteome</keyword>
<proteinExistence type="predicted"/>
<keyword evidence="1" id="KW-1133">Transmembrane helix</keyword>
<protein>
    <submittedName>
        <fullName evidence="2">Uncharacterized protein</fullName>
    </submittedName>
</protein>
<keyword evidence="1" id="KW-0472">Membrane</keyword>
<reference evidence="2 3" key="1">
    <citation type="submission" date="2013-11" db="EMBL/GenBank/DDBJ databases">
        <title>The Genome Sequence of Plasmodium yoelii 17X.</title>
        <authorList>
            <consortium name="The Broad Institute Genomics Platform"/>
            <consortium name="The Broad Institute Genome Sequencing Center for Infectious Disease"/>
            <person name="Neafsey D."/>
            <person name="Adams J."/>
            <person name="Walker B."/>
            <person name="Young S.K."/>
            <person name="Zeng Q."/>
            <person name="Gargeya S."/>
            <person name="Fitzgerald M."/>
            <person name="Haas B."/>
            <person name="Abouelleil A."/>
            <person name="Alvarado L."/>
            <person name="Chapman S.B."/>
            <person name="Gainer-Dewar J."/>
            <person name="Goldberg J."/>
            <person name="Griggs A."/>
            <person name="Gujja S."/>
            <person name="Hansen M."/>
            <person name="Howarth C."/>
            <person name="Imamovic A."/>
            <person name="Ireland A."/>
            <person name="Larimer J."/>
            <person name="McCowan C."/>
            <person name="Murphy C."/>
            <person name="Pearson M."/>
            <person name="Poon T.W."/>
            <person name="Priest M."/>
            <person name="Roberts A."/>
            <person name="Saif S."/>
            <person name="Shea T."/>
            <person name="Sykes S."/>
            <person name="Wortman J."/>
            <person name="Nusbaum C."/>
            <person name="Birren B."/>
        </authorList>
    </citation>
    <scope>NUCLEOTIDE SEQUENCE [LARGE SCALE GENOMIC DNA]</scope>
    <source>
        <strain evidence="2 3">17X</strain>
    </source>
</reference>
<sequence>MATAINKNLYLEPYNNLLDIQYIPYAVFLFSIFSFVSIIVLLDYMHQTKKIKNHKVVFIT</sequence>
<keyword evidence="1" id="KW-0812">Transmembrane</keyword>
<name>V7PSD1_PLAYE</name>
<dbReference type="EMBL" id="KI635736">
    <property type="protein sequence ID" value="ETB61980.1"/>
    <property type="molecule type" value="Genomic_DNA"/>
</dbReference>
<feature type="transmembrane region" description="Helical" evidence="1">
    <location>
        <begin position="22"/>
        <end position="45"/>
    </location>
</feature>
<evidence type="ECO:0000313" key="2">
    <source>
        <dbReference type="EMBL" id="ETB61980.1"/>
    </source>
</evidence>
<gene>
    <name evidence="2" type="ORF">YYC_01736</name>
</gene>
<organism evidence="2 3">
    <name type="scientific">Plasmodium yoelii 17X</name>
    <dbReference type="NCBI Taxonomy" id="1323249"/>
    <lineage>
        <taxon>Eukaryota</taxon>
        <taxon>Sar</taxon>
        <taxon>Alveolata</taxon>
        <taxon>Apicomplexa</taxon>
        <taxon>Aconoidasida</taxon>
        <taxon>Haemosporida</taxon>
        <taxon>Plasmodiidae</taxon>
        <taxon>Plasmodium</taxon>
        <taxon>Plasmodium (Vinckeia)</taxon>
    </lineage>
</organism>
<evidence type="ECO:0000256" key="1">
    <source>
        <dbReference type="SAM" id="Phobius"/>
    </source>
</evidence>
<dbReference type="AlphaFoldDB" id="V7PSD1"/>
<dbReference type="Proteomes" id="UP000018538">
    <property type="component" value="Unassembled WGS sequence"/>
</dbReference>